<dbReference type="AlphaFoldDB" id="A0A5U7RQX9"/>
<sequence length="180" mass="20720">MKFYPRFIEAFRSGQKTTSLRQIDFYCFPSDRPDPIDGTFDFYHGDTLRDHLTIPDYSAGESMQIDKGASYTRVSKLSGLLKRQPYQPLSNITLVTEIEGGEIMPFAIAFIADITVIREDQINDTHAIMDGFNPDGDPLAELLAFMRDVYPENPKEYSRKMYWLYTFTNVHLLPRWGGEA</sequence>
<accession>A0A5U7RQX9</accession>
<proteinExistence type="predicted"/>
<reference evidence="1" key="1">
    <citation type="submission" date="2018-07" db="EMBL/GenBank/DDBJ databases">
        <authorList>
            <consortium name="PulseNet: The National Subtyping Network for Foodborne Disease Surveillance"/>
            <person name="Tarr C.L."/>
            <person name="Trees E."/>
            <person name="Katz L.S."/>
            <person name="Carleton-Romer H.A."/>
            <person name="Stroika S."/>
            <person name="Kucerova Z."/>
            <person name="Roache K.F."/>
            <person name="Sabol A.L."/>
            <person name="Besser J."/>
            <person name="Gerner-Smidt P."/>
        </authorList>
    </citation>
    <scope>NUCLEOTIDE SEQUENCE</scope>
    <source>
        <strain evidence="1">PNUSAS007347</strain>
    </source>
</reference>
<protein>
    <submittedName>
        <fullName evidence="1">Uncharacterized protein</fullName>
    </submittedName>
</protein>
<organism evidence="1">
    <name type="scientific">Salmonella enterica</name>
    <name type="common">Salmonella choleraesuis</name>
    <dbReference type="NCBI Taxonomy" id="28901"/>
    <lineage>
        <taxon>Bacteria</taxon>
        <taxon>Pseudomonadati</taxon>
        <taxon>Pseudomonadota</taxon>
        <taxon>Gammaproteobacteria</taxon>
        <taxon>Enterobacterales</taxon>
        <taxon>Enterobacteriaceae</taxon>
        <taxon>Salmonella</taxon>
    </lineage>
</organism>
<name>A0A5U7RQX9_SALER</name>
<gene>
    <name evidence="1" type="ORF">B2O45_22825</name>
</gene>
<evidence type="ECO:0000313" key="1">
    <source>
        <dbReference type="EMBL" id="EBR5102974.1"/>
    </source>
</evidence>
<comment type="caution">
    <text evidence="1">The sequence shown here is derived from an EMBL/GenBank/DDBJ whole genome shotgun (WGS) entry which is preliminary data.</text>
</comment>
<dbReference type="EMBL" id="AAGSMQ010000026">
    <property type="protein sequence ID" value="EBR5102974.1"/>
    <property type="molecule type" value="Genomic_DNA"/>
</dbReference>